<feature type="transmembrane region" description="Helical" evidence="1">
    <location>
        <begin position="148"/>
        <end position="170"/>
    </location>
</feature>
<feature type="transmembrane region" description="Helical" evidence="1">
    <location>
        <begin position="45"/>
        <end position="63"/>
    </location>
</feature>
<dbReference type="AlphaFoldDB" id="A0A6P1P1S3"/>
<proteinExistence type="predicted"/>
<dbReference type="InterPro" id="IPR025250">
    <property type="entry name" value="DUF4199"/>
</dbReference>
<dbReference type="RefSeq" id="WP_160691374.1">
    <property type="nucleotide sequence ID" value="NZ_CP047897.1"/>
</dbReference>
<feature type="transmembrane region" description="Helical" evidence="1">
    <location>
        <begin position="75"/>
        <end position="102"/>
    </location>
</feature>
<dbReference type="EMBL" id="CP047897">
    <property type="protein sequence ID" value="QHL87712.1"/>
    <property type="molecule type" value="Genomic_DNA"/>
</dbReference>
<dbReference type="Pfam" id="PF13858">
    <property type="entry name" value="DUF4199"/>
    <property type="match status" value="1"/>
</dbReference>
<evidence type="ECO:0000313" key="3">
    <source>
        <dbReference type="Proteomes" id="UP000464214"/>
    </source>
</evidence>
<evidence type="ECO:0000313" key="2">
    <source>
        <dbReference type="EMBL" id="QHL87712.1"/>
    </source>
</evidence>
<dbReference type="Proteomes" id="UP000464214">
    <property type="component" value="Chromosome"/>
</dbReference>
<feature type="transmembrane region" description="Helical" evidence="1">
    <location>
        <begin position="21"/>
        <end position="39"/>
    </location>
</feature>
<sequence>MDNSVTASNPSVTTVSVGIRYGLITGLVSALYLVILYLTDNSTTWWLGLLGIVIPIVGMVQAFKHFREANGGLMSYGQAIGIGTLMGLVSGIITAITAYVYIEFVDPSVLEALKAGQIEMLEKFNLPEDKLDEEIAKLEESTTAGKQALSSLIGGPVGGFILSLIIGAIMKKKRPEFE</sequence>
<keyword evidence="1" id="KW-1133">Transmembrane helix</keyword>
<name>A0A6P1P1S3_9BACT</name>
<reference evidence="2 3" key="1">
    <citation type="submission" date="2020-01" db="EMBL/GenBank/DDBJ databases">
        <authorList>
            <person name="Kim M."/>
        </authorList>
    </citation>
    <scope>NUCLEOTIDE SEQUENCE [LARGE SCALE GENOMIC DNA]</scope>
    <source>
        <strain evidence="2 3">BT10</strain>
    </source>
</reference>
<keyword evidence="1" id="KW-0472">Membrane</keyword>
<keyword evidence="1" id="KW-0812">Transmembrane</keyword>
<evidence type="ECO:0000256" key="1">
    <source>
        <dbReference type="SAM" id="Phobius"/>
    </source>
</evidence>
<organism evidence="2 3">
    <name type="scientific">Nibribacter ruber</name>
    <dbReference type="NCBI Taxonomy" id="2698458"/>
    <lineage>
        <taxon>Bacteria</taxon>
        <taxon>Pseudomonadati</taxon>
        <taxon>Bacteroidota</taxon>
        <taxon>Cytophagia</taxon>
        <taxon>Cytophagales</taxon>
        <taxon>Hymenobacteraceae</taxon>
        <taxon>Nibribacter</taxon>
    </lineage>
</organism>
<protein>
    <submittedName>
        <fullName evidence="2">DUF4199 family protein</fullName>
    </submittedName>
</protein>
<accession>A0A6P1P1S3</accession>
<keyword evidence="3" id="KW-1185">Reference proteome</keyword>
<gene>
    <name evidence="2" type="ORF">GU926_09800</name>
</gene>
<dbReference type="KEGG" id="nib:GU926_09800"/>